<dbReference type="Pfam" id="PF01051">
    <property type="entry name" value="Rep3_N"/>
    <property type="match status" value="1"/>
</dbReference>
<dbReference type="InterPro" id="IPR036390">
    <property type="entry name" value="WH_DNA-bd_sf"/>
</dbReference>
<dbReference type="GO" id="GO:0006270">
    <property type="term" value="P:DNA replication initiation"/>
    <property type="evidence" value="ECO:0007669"/>
    <property type="project" value="InterPro"/>
</dbReference>
<feature type="domain" description="Initiator Rep protein WH1" evidence="2">
    <location>
        <begin position="5"/>
        <end position="152"/>
    </location>
</feature>
<dbReference type="NCBIfam" id="NF038290">
    <property type="entry name" value="repM_Acin"/>
    <property type="match status" value="1"/>
</dbReference>
<dbReference type="Gene3D" id="1.10.10.10">
    <property type="entry name" value="Winged helix-like DNA-binding domain superfamily/Winged helix DNA-binding domain"/>
    <property type="match status" value="2"/>
</dbReference>
<dbReference type="SUPFAM" id="SSF46785">
    <property type="entry name" value="Winged helix' DNA-binding domain"/>
    <property type="match status" value="2"/>
</dbReference>
<organism evidence="3">
    <name type="scientific">Sphinx1.76-related DNA</name>
    <dbReference type="NCBI Taxonomy" id="1515702"/>
    <lineage>
        <taxon>unclassified sequences</taxon>
    </lineage>
</organism>
<dbReference type="InterPro" id="IPR000525">
    <property type="entry name" value="Initiator_Rep_WH1"/>
</dbReference>
<dbReference type="AlphaFoldDB" id="A0A077XLW5"/>
<dbReference type="GO" id="GO:0003887">
    <property type="term" value="F:DNA-directed DNA polymerase activity"/>
    <property type="evidence" value="ECO:0007669"/>
    <property type="project" value="InterPro"/>
</dbReference>
<evidence type="ECO:0000313" key="3">
    <source>
        <dbReference type="EMBL" id="CDS63397.1"/>
    </source>
</evidence>
<dbReference type="EMBL" id="LK931490">
    <property type="protein sequence ID" value="CDS63397.1"/>
    <property type="molecule type" value="Genomic_DNA"/>
</dbReference>
<reference evidence="3" key="2">
    <citation type="submission" date="2014-05" db="EMBL/GenBank/DDBJ databases">
        <authorList>
            <person name="De Villiers E.M."/>
        </authorList>
    </citation>
    <scope>NUCLEOTIDE SEQUENCE</scope>
    <source>
        <strain evidence="3">CMI4.158</strain>
    </source>
</reference>
<feature type="compositionally biased region" description="Basic and acidic residues" evidence="1">
    <location>
        <begin position="229"/>
        <end position="246"/>
    </location>
</feature>
<accession>A0A077XLW5</accession>
<evidence type="ECO:0000259" key="2">
    <source>
        <dbReference type="Pfam" id="PF01051"/>
    </source>
</evidence>
<dbReference type="InterPro" id="IPR036388">
    <property type="entry name" value="WH-like_DNA-bd_sf"/>
</dbReference>
<sequence>MSDLIVKDNALMNASYNLALVEQRLILLAILEARETGKGINANDPLTVHANSYINQFNVERHTAYQALKDACKDLFARQFSYQEKRERGRINITSRWVSQIGYMDDTATVEVIFAPAVVPLITRLEEQFTQYDIEQISGLSSAYAVRLYELLICWRSTGKTPVIELAEFRKRIGVLDTEYTRTDNLKMRVIELALKQINEHTDITASYEQHKKGRTITGFSFKFKQKKKTELETPKNSDSSPHIEKPSQIPTNIVKQPENAKKDDLGHRASKITGLIMSNGLADRFKRGDESVMNMMKRIKEEITTDATADLWQNKLESMVWFFSHD</sequence>
<dbReference type="Pfam" id="PF21205">
    <property type="entry name" value="Rep3_C"/>
    <property type="match status" value="1"/>
</dbReference>
<reference evidence="3" key="1">
    <citation type="journal article" date="2014" name="Genome Announc.">
        <title>Novel replication-competent circular DNA molecules from healthy cattle serum and milk and multiple sclerosis-affected human brain tissue.</title>
        <authorList>
            <person name="Whitley C."/>
            <person name="Gunst K."/>
            <person name="Mueller H."/>
            <person name="Funk M."/>
            <person name="zur Hausen H."/>
            <person name="de Villiers E.M."/>
        </authorList>
    </citation>
    <scope>NUCLEOTIDE SEQUENCE</scope>
    <source>
        <strain evidence="3">CMI4.158</strain>
    </source>
</reference>
<proteinExistence type="predicted"/>
<feature type="region of interest" description="Disordered" evidence="1">
    <location>
        <begin position="228"/>
        <end position="266"/>
    </location>
</feature>
<name>A0A077XLW5_9ZZZZ</name>
<evidence type="ECO:0000256" key="1">
    <source>
        <dbReference type="SAM" id="MobiDB-lite"/>
    </source>
</evidence>
<gene>
    <name evidence="3" type="primary">rep</name>
</gene>
<protein>
    <submittedName>
        <fullName evidence="3">Replication protein</fullName>
    </submittedName>
</protein>